<protein>
    <submittedName>
        <fullName evidence="6">Twin-arginine translocase subunit TatC</fullName>
    </submittedName>
</protein>
<feature type="transmembrane region" description="Helical" evidence="5">
    <location>
        <begin position="205"/>
        <end position="225"/>
    </location>
</feature>
<dbReference type="PRINTS" id="PR01840">
    <property type="entry name" value="TATCFAMILY"/>
</dbReference>
<dbReference type="GO" id="GO:0033281">
    <property type="term" value="C:TAT protein transport complex"/>
    <property type="evidence" value="ECO:0007669"/>
    <property type="project" value="TreeGrafter"/>
</dbReference>
<evidence type="ECO:0000313" key="6">
    <source>
        <dbReference type="EMBL" id="HEH35871.1"/>
    </source>
</evidence>
<dbReference type="InterPro" id="IPR002033">
    <property type="entry name" value="TatC"/>
</dbReference>
<proteinExistence type="predicted"/>
<feature type="transmembrane region" description="Helical" evidence="5">
    <location>
        <begin position="21"/>
        <end position="41"/>
    </location>
</feature>
<evidence type="ECO:0000256" key="5">
    <source>
        <dbReference type="SAM" id="Phobius"/>
    </source>
</evidence>
<keyword evidence="3 5" id="KW-1133">Transmembrane helix</keyword>
<feature type="transmembrane region" description="Helical" evidence="5">
    <location>
        <begin position="61"/>
        <end position="87"/>
    </location>
</feature>
<dbReference type="PANTHER" id="PTHR30371:SF0">
    <property type="entry name" value="SEC-INDEPENDENT PROTEIN TRANSLOCASE PROTEIN TATC, CHLOROPLASTIC-RELATED"/>
    <property type="match status" value="1"/>
</dbReference>
<evidence type="ECO:0000256" key="3">
    <source>
        <dbReference type="ARBA" id="ARBA00022989"/>
    </source>
</evidence>
<dbReference type="AlphaFoldDB" id="A0A7J2TLA6"/>
<dbReference type="Pfam" id="PF00902">
    <property type="entry name" value="TatC"/>
    <property type="match status" value="1"/>
</dbReference>
<evidence type="ECO:0000256" key="1">
    <source>
        <dbReference type="ARBA" id="ARBA00004141"/>
    </source>
</evidence>
<feature type="transmembrane region" description="Helical" evidence="5">
    <location>
        <begin position="148"/>
        <end position="170"/>
    </location>
</feature>
<gene>
    <name evidence="6" type="ORF">ENP88_07020</name>
</gene>
<dbReference type="PANTHER" id="PTHR30371">
    <property type="entry name" value="SEC-INDEPENDENT PROTEIN TRANSLOCASE PROTEIN TATC"/>
    <property type="match status" value="1"/>
</dbReference>
<dbReference type="GO" id="GO:0009977">
    <property type="term" value="F:proton motive force dependent protein transmembrane transporter activity"/>
    <property type="evidence" value="ECO:0007669"/>
    <property type="project" value="TreeGrafter"/>
</dbReference>
<keyword evidence="4 5" id="KW-0472">Membrane</keyword>
<dbReference type="EMBL" id="DSLA01000110">
    <property type="protein sequence ID" value="HEH35871.1"/>
    <property type="molecule type" value="Genomic_DNA"/>
</dbReference>
<organism evidence="6">
    <name type="scientific">Archaeoglobus fulgidus</name>
    <dbReference type="NCBI Taxonomy" id="2234"/>
    <lineage>
        <taxon>Archaea</taxon>
        <taxon>Methanobacteriati</taxon>
        <taxon>Methanobacteriota</taxon>
        <taxon>Archaeoglobi</taxon>
        <taxon>Archaeoglobales</taxon>
        <taxon>Archaeoglobaceae</taxon>
        <taxon>Archaeoglobus</taxon>
    </lineage>
</organism>
<comment type="caution">
    <text evidence="6">The sequence shown here is derived from an EMBL/GenBank/DDBJ whole genome shotgun (WGS) entry which is preliminary data.</text>
</comment>
<comment type="subcellular location">
    <subcellularLocation>
        <location evidence="1">Membrane</location>
        <topology evidence="1">Multi-pass membrane protein</topology>
    </subcellularLocation>
</comment>
<keyword evidence="2 5" id="KW-0812">Transmembrane</keyword>
<evidence type="ECO:0000256" key="4">
    <source>
        <dbReference type="ARBA" id="ARBA00023136"/>
    </source>
</evidence>
<evidence type="ECO:0000256" key="2">
    <source>
        <dbReference type="ARBA" id="ARBA00022692"/>
    </source>
</evidence>
<feature type="transmembrane region" description="Helical" evidence="5">
    <location>
        <begin position="182"/>
        <end position="199"/>
    </location>
</feature>
<name>A0A7J2TLA6_ARCFL</name>
<dbReference type="GO" id="GO:0065002">
    <property type="term" value="P:intracellular protein transmembrane transport"/>
    <property type="evidence" value="ECO:0007669"/>
    <property type="project" value="TreeGrafter"/>
</dbReference>
<reference evidence="6" key="1">
    <citation type="journal article" date="2020" name="mSystems">
        <title>Genome- and Community-Level Interaction Insights into Carbon Utilization and Element Cycling Functions of Hydrothermarchaeota in Hydrothermal Sediment.</title>
        <authorList>
            <person name="Zhou Z."/>
            <person name="Liu Y."/>
            <person name="Xu W."/>
            <person name="Pan J."/>
            <person name="Luo Z.H."/>
            <person name="Li M."/>
        </authorList>
    </citation>
    <scope>NUCLEOTIDE SEQUENCE [LARGE SCALE GENOMIC DNA]</scope>
    <source>
        <strain evidence="6">SpSt-26</strain>
    </source>
</reference>
<feature type="transmembrane region" description="Helical" evidence="5">
    <location>
        <begin position="99"/>
        <end position="128"/>
    </location>
</feature>
<accession>A0A7J2TLA6</accession>
<sequence>MEDREQKLTEHIAELRNRLKRVIIALAVLTLTIFFFSPNIIKFLWQELVGSQMFAFGVMEWILLNLTFSLILGLIFVYPYASLELYLFAKPGLYENERIFLKIIMAFGYLLFLFGLFFALKFIVPAIYSLSYGEEFYSVERTLNNALRIALIFAFSLQIPLAIFLLESFGLVKYETMKDLRIPIYIIIIIIIFNSPVNISGLTQIISLLVFVLMFEIGIAMLGLSKRYIQQGRSKR</sequence>
<dbReference type="GO" id="GO:0043953">
    <property type="term" value="P:protein transport by the Tat complex"/>
    <property type="evidence" value="ECO:0007669"/>
    <property type="project" value="TreeGrafter"/>
</dbReference>